<proteinExistence type="predicted"/>
<dbReference type="RefSeq" id="WP_179427325.1">
    <property type="nucleotide sequence ID" value="NZ_JACBZP010000001.1"/>
</dbReference>
<evidence type="ECO:0000313" key="4">
    <source>
        <dbReference type="Proteomes" id="UP000539111"/>
    </source>
</evidence>
<keyword evidence="4" id="KW-1185">Reference proteome</keyword>
<dbReference type="InterPro" id="IPR050963">
    <property type="entry name" value="Sirohydro_Cobaltochel/CbiX"/>
</dbReference>
<name>A0A7Z0ACQ9_9MICO</name>
<reference evidence="3 4" key="1">
    <citation type="submission" date="2020-07" db="EMBL/GenBank/DDBJ databases">
        <title>Sequencing the genomes of 1000 actinobacteria strains.</title>
        <authorList>
            <person name="Klenk H.-P."/>
        </authorList>
    </citation>
    <scope>NUCLEOTIDE SEQUENCE [LARGE SCALE GENOMIC DNA]</scope>
    <source>
        <strain evidence="3 4">DSM 26341</strain>
    </source>
</reference>
<dbReference type="EMBL" id="JACBZP010000001">
    <property type="protein sequence ID" value="NYI67393.1"/>
    <property type="molecule type" value="Genomic_DNA"/>
</dbReference>
<evidence type="ECO:0000256" key="2">
    <source>
        <dbReference type="ARBA" id="ARBA00023239"/>
    </source>
</evidence>
<dbReference type="SUPFAM" id="SSF53800">
    <property type="entry name" value="Chelatase"/>
    <property type="match status" value="1"/>
</dbReference>
<dbReference type="GO" id="GO:0046872">
    <property type="term" value="F:metal ion binding"/>
    <property type="evidence" value="ECO:0007669"/>
    <property type="project" value="UniProtKB-KW"/>
</dbReference>
<organism evidence="3 4">
    <name type="scientific">Spelaeicoccus albus</name>
    <dbReference type="NCBI Taxonomy" id="1280376"/>
    <lineage>
        <taxon>Bacteria</taxon>
        <taxon>Bacillati</taxon>
        <taxon>Actinomycetota</taxon>
        <taxon>Actinomycetes</taxon>
        <taxon>Micrococcales</taxon>
        <taxon>Brevibacteriaceae</taxon>
        <taxon>Spelaeicoccus</taxon>
    </lineage>
</organism>
<dbReference type="GO" id="GO:0016829">
    <property type="term" value="F:lyase activity"/>
    <property type="evidence" value="ECO:0007669"/>
    <property type="project" value="UniProtKB-KW"/>
</dbReference>
<dbReference type="CDD" id="cd03416">
    <property type="entry name" value="CbiX_SirB_N"/>
    <property type="match status" value="1"/>
</dbReference>
<dbReference type="Pfam" id="PF01903">
    <property type="entry name" value="CbiX"/>
    <property type="match status" value="1"/>
</dbReference>
<keyword evidence="1" id="KW-0479">Metal-binding</keyword>
<evidence type="ECO:0000313" key="3">
    <source>
        <dbReference type="EMBL" id="NYI67393.1"/>
    </source>
</evidence>
<dbReference type="Gene3D" id="3.40.50.1400">
    <property type="match status" value="2"/>
</dbReference>
<dbReference type="PANTHER" id="PTHR33542:SF5">
    <property type="entry name" value="FERROCHELATASE CHE1"/>
    <property type="match status" value="1"/>
</dbReference>
<protein>
    <submittedName>
        <fullName evidence="3">Sirohydrochlorin ferrochelatase</fullName>
    </submittedName>
</protein>
<dbReference type="PANTHER" id="PTHR33542">
    <property type="entry name" value="SIROHYDROCHLORIN FERROCHELATASE, CHLOROPLASTIC"/>
    <property type="match status" value="1"/>
</dbReference>
<keyword evidence="2" id="KW-0456">Lyase</keyword>
<evidence type="ECO:0000256" key="1">
    <source>
        <dbReference type="ARBA" id="ARBA00022723"/>
    </source>
</evidence>
<comment type="caution">
    <text evidence="3">The sequence shown here is derived from an EMBL/GenBank/DDBJ whole genome shotgun (WGS) entry which is preliminary data.</text>
</comment>
<sequence>MTAPTNSPVFIGCSHGTDDPAGRASVRRLLDAVRRQRPGLDVREAFVDVQVPGVAEVVASIGPGRPAVIVPLLLSAGYHVHVDIAGAADSRPDTVVASALGPDPRLADLVTGALVSAHAGAADDVVLAAAGSSDPRALADVHAAARLVDDALRTRFGEGRSGRTTVAYAAGGTPGVRDAVADLRNAPGRIAVASYLLAPGYFASLLERTGADVVTPPLLAADVRGDSIVDSPADVVARVALDRFDAARST</sequence>
<dbReference type="InterPro" id="IPR002762">
    <property type="entry name" value="CbiX-like"/>
</dbReference>
<gene>
    <name evidence="3" type="ORF">BJY26_001699</name>
</gene>
<dbReference type="Proteomes" id="UP000539111">
    <property type="component" value="Unassembled WGS sequence"/>
</dbReference>
<dbReference type="AlphaFoldDB" id="A0A7Z0ACQ9"/>
<accession>A0A7Z0ACQ9</accession>